<sequence length="299" mass="33189">MRIVNMGEWPLDRADERRHDPGGEPLWNESWYYDFVSEDGRTGGYVRLGLYPGWNRAWYWACLVTAGGDRVTVIDHEAALPARDLGVAGPGYTAGHRAPDPFERAEIHLDSAELTLDLEFRTAAGVYGYAITPRYEIPCEVTGTIGGVPFHGHGERDHSWGVRDWWSLSWLWSSARLDDGTYLHGMRANLGMELPWPAFLAGEGGLAHVEGFSAATAFDGDRPVRTVLSFPGCATTVRPITFAPVTLTSPEGAVAEFPRALCAYETEDGRTGHGWTEWHQPPGWREHAWEPRVQREGAG</sequence>
<protein>
    <submittedName>
        <fullName evidence="4">Uncharacterized protein</fullName>
    </submittedName>
</protein>
<accession>A0A9X2GV85</accession>
<reference evidence="4" key="1">
    <citation type="submission" date="2022-06" db="EMBL/GenBank/DDBJ databases">
        <title>Sequencing the genomes of 1000 actinobacteria strains.</title>
        <authorList>
            <person name="Klenk H.-P."/>
        </authorList>
    </citation>
    <scope>NUCLEOTIDE SEQUENCE</scope>
    <source>
        <strain evidence="4">DSM 46694</strain>
    </source>
</reference>
<dbReference type="AlphaFoldDB" id="A0A9X2GV85"/>
<feature type="region of interest" description="Disordered" evidence="1">
    <location>
        <begin position="276"/>
        <end position="299"/>
    </location>
</feature>
<dbReference type="EMBL" id="JAMZEB010000002">
    <property type="protein sequence ID" value="MCP2364505.1"/>
    <property type="molecule type" value="Genomic_DNA"/>
</dbReference>
<dbReference type="Pfam" id="PF23213">
    <property type="entry name" value="DUF7065"/>
    <property type="match status" value="1"/>
</dbReference>
<evidence type="ECO:0000313" key="4">
    <source>
        <dbReference type="EMBL" id="MCP2364505.1"/>
    </source>
</evidence>
<gene>
    <name evidence="4" type="ORF">HD597_011525</name>
</gene>
<dbReference type="RefSeq" id="WP_253757074.1">
    <property type="nucleotide sequence ID" value="NZ_BAABKA010000012.1"/>
</dbReference>
<evidence type="ECO:0000259" key="2">
    <source>
        <dbReference type="Pfam" id="PF23212"/>
    </source>
</evidence>
<evidence type="ECO:0000259" key="3">
    <source>
        <dbReference type="Pfam" id="PF23213"/>
    </source>
</evidence>
<name>A0A9X2GV85_9ACTN</name>
<evidence type="ECO:0000313" key="5">
    <source>
        <dbReference type="Proteomes" id="UP001139648"/>
    </source>
</evidence>
<proteinExistence type="predicted"/>
<dbReference type="SUPFAM" id="SSF159245">
    <property type="entry name" value="AttH-like"/>
    <property type="match status" value="1"/>
</dbReference>
<dbReference type="InterPro" id="IPR055493">
    <property type="entry name" value="DUF7065"/>
</dbReference>
<dbReference type="Proteomes" id="UP001139648">
    <property type="component" value="Unassembled WGS sequence"/>
</dbReference>
<organism evidence="4 5">
    <name type="scientific">Nonomuraea thailandensis</name>
    <dbReference type="NCBI Taxonomy" id="1188745"/>
    <lineage>
        <taxon>Bacteria</taxon>
        <taxon>Bacillati</taxon>
        <taxon>Actinomycetota</taxon>
        <taxon>Actinomycetes</taxon>
        <taxon>Streptosporangiales</taxon>
        <taxon>Streptosporangiaceae</taxon>
        <taxon>Nonomuraea</taxon>
    </lineage>
</organism>
<feature type="domain" description="DUF7065" evidence="3">
    <location>
        <begin position="15"/>
        <end position="163"/>
    </location>
</feature>
<keyword evidence="5" id="KW-1185">Reference proteome</keyword>
<evidence type="ECO:0000256" key="1">
    <source>
        <dbReference type="SAM" id="MobiDB-lite"/>
    </source>
</evidence>
<feature type="compositionally biased region" description="Basic and acidic residues" evidence="1">
    <location>
        <begin position="284"/>
        <end position="299"/>
    </location>
</feature>
<dbReference type="Pfam" id="PF23212">
    <property type="entry name" value="DUF7064"/>
    <property type="match status" value="1"/>
</dbReference>
<feature type="domain" description="DUF7064" evidence="2">
    <location>
        <begin position="165"/>
        <end position="282"/>
    </location>
</feature>
<dbReference type="InterPro" id="IPR055492">
    <property type="entry name" value="DUF7064"/>
</dbReference>
<comment type="caution">
    <text evidence="4">The sequence shown here is derived from an EMBL/GenBank/DDBJ whole genome shotgun (WGS) entry which is preliminary data.</text>
</comment>